<evidence type="ECO:0000313" key="3">
    <source>
        <dbReference type="Proteomes" id="UP001143309"/>
    </source>
</evidence>
<reference evidence="2" key="1">
    <citation type="journal article" date="2014" name="Int. J. Syst. Evol. Microbiol.">
        <title>Complete genome sequence of Corynebacterium casei LMG S-19264T (=DSM 44701T), isolated from a smear-ripened cheese.</title>
        <authorList>
            <consortium name="US DOE Joint Genome Institute (JGI-PGF)"/>
            <person name="Walter F."/>
            <person name="Albersmeier A."/>
            <person name="Kalinowski J."/>
            <person name="Ruckert C."/>
        </authorList>
    </citation>
    <scope>NUCLEOTIDE SEQUENCE</scope>
    <source>
        <strain evidence="2">VKM B-2748</strain>
    </source>
</reference>
<feature type="domain" description="Putative restriction endonuclease" evidence="1">
    <location>
        <begin position="32"/>
        <end position="183"/>
    </location>
</feature>
<dbReference type="EMBL" id="BSFL01000001">
    <property type="protein sequence ID" value="GLK78421.1"/>
    <property type="molecule type" value="Genomic_DNA"/>
</dbReference>
<dbReference type="InterPro" id="IPR012296">
    <property type="entry name" value="Nuclease_put_TT1808"/>
</dbReference>
<dbReference type="PANTHER" id="PTHR35400">
    <property type="entry name" value="SLR1083 PROTEIN"/>
    <property type="match status" value="1"/>
</dbReference>
<protein>
    <recommendedName>
        <fullName evidence="1">Putative restriction endonuclease domain-containing protein</fullName>
    </recommendedName>
</protein>
<comment type="caution">
    <text evidence="2">The sequence shown here is derived from an EMBL/GenBank/DDBJ whole genome shotgun (WGS) entry which is preliminary data.</text>
</comment>
<dbReference type="PANTHER" id="PTHR35400:SF1">
    <property type="entry name" value="SLR1083 PROTEIN"/>
    <property type="match status" value="1"/>
</dbReference>
<proteinExistence type="predicted"/>
<dbReference type="RefSeq" id="WP_271198943.1">
    <property type="nucleotide sequence ID" value="NZ_BSFL01000001.1"/>
</dbReference>
<dbReference type="CDD" id="cd06260">
    <property type="entry name" value="DUF820-like"/>
    <property type="match status" value="1"/>
</dbReference>
<dbReference type="Proteomes" id="UP001143309">
    <property type="component" value="Unassembled WGS sequence"/>
</dbReference>
<dbReference type="Pfam" id="PF05685">
    <property type="entry name" value="Uma2"/>
    <property type="match status" value="1"/>
</dbReference>
<name>A0A9W6JIR9_9HYPH</name>
<evidence type="ECO:0000313" key="2">
    <source>
        <dbReference type="EMBL" id="GLK78421.1"/>
    </source>
</evidence>
<organism evidence="2 3">
    <name type="scientific">Methylopila turkensis</name>
    <dbReference type="NCBI Taxonomy" id="1437816"/>
    <lineage>
        <taxon>Bacteria</taxon>
        <taxon>Pseudomonadati</taxon>
        <taxon>Pseudomonadota</taxon>
        <taxon>Alphaproteobacteria</taxon>
        <taxon>Hyphomicrobiales</taxon>
        <taxon>Methylopilaceae</taxon>
        <taxon>Methylopila</taxon>
    </lineage>
</organism>
<dbReference type="InterPro" id="IPR011335">
    <property type="entry name" value="Restrct_endonuc-II-like"/>
</dbReference>
<sequence length="192" mass="21507">MNAPVRSLAEGLPRRRFTVADVVRMVEVGLIDPDERLEILDGEIVPMSPKGNRHEGIKVALNMAWARACPESHTVAPETGLYLSDRTYLEPDFVVFPRSVRKADLKGPDVLLAVEVSDFSLDYDLNRKPLIYAAFGVAELWVIDAARREIHRFAEPGPDGYGRRCRSAATERLLPERAPEAFALRLDDLPEV</sequence>
<evidence type="ECO:0000259" key="1">
    <source>
        <dbReference type="Pfam" id="PF05685"/>
    </source>
</evidence>
<gene>
    <name evidence="2" type="ORF">GCM10008174_01620</name>
</gene>
<dbReference type="SUPFAM" id="SSF52980">
    <property type="entry name" value="Restriction endonuclease-like"/>
    <property type="match status" value="1"/>
</dbReference>
<keyword evidence="3" id="KW-1185">Reference proteome</keyword>
<reference evidence="2" key="2">
    <citation type="submission" date="2023-01" db="EMBL/GenBank/DDBJ databases">
        <authorList>
            <person name="Sun Q."/>
            <person name="Evtushenko L."/>
        </authorList>
    </citation>
    <scope>NUCLEOTIDE SEQUENCE</scope>
    <source>
        <strain evidence="2">VKM B-2748</strain>
    </source>
</reference>
<dbReference type="InterPro" id="IPR008538">
    <property type="entry name" value="Uma2"/>
</dbReference>
<accession>A0A9W6JIR9</accession>
<dbReference type="Gene3D" id="3.90.1570.10">
    <property type="entry name" value="tt1808, chain A"/>
    <property type="match status" value="1"/>
</dbReference>
<dbReference type="AlphaFoldDB" id="A0A9W6JIR9"/>